<organism evidence="2 3">
    <name type="scientific">Cytophaga hutchinsonii (strain ATCC 33406 / DSM 1761 / CIP 103989 / NBRC 15051 / NCIMB 9469 / D465)</name>
    <dbReference type="NCBI Taxonomy" id="269798"/>
    <lineage>
        <taxon>Bacteria</taxon>
        <taxon>Pseudomonadati</taxon>
        <taxon>Bacteroidota</taxon>
        <taxon>Cytophagia</taxon>
        <taxon>Cytophagales</taxon>
        <taxon>Cytophagaceae</taxon>
        <taxon>Cytophaga</taxon>
    </lineage>
</organism>
<dbReference type="AlphaFoldDB" id="A0A6N4SW39"/>
<dbReference type="EMBL" id="CP000383">
    <property type="protein sequence ID" value="ABG60683.1"/>
    <property type="molecule type" value="Genomic_DNA"/>
</dbReference>
<accession>A0A6N4SW39</accession>
<feature type="signal peptide" evidence="1">
    <location>
        <begin position="1"/>
        <end position="18"/>
    </location>
</feature>
<name>A0A6N4SW39_CYTH3</name>
<reference evidence="2 3" key="1">
    <citation type="journal article" date="2007" name="Appl. Environ. Microbiol.">
        <title>Genome sequence of the cellulolytic gliding bacterium Cytophaga hutchinsonii.</title>
        <authorList>
            <person name="Xie G."/>
            <person name="Bruce D.C."/>
            <person name="Challacombe J.F."/>
            <person name="Chertkov O."/>
            <person name="Detter J.C."/>
            <person name="Gilna P."/>
            <person name="Han C.S."/>
            <person name="Lucas S."/>
            <person name="Misra M."/>
            <person name="Myers G.L."/>
            <person name="Richardson P."/>
            <person name="Tapia R."/>
            <person name="Thayer N."/>
            <person name="Thompson L.S."/>
            <person name="Brettin T.S."/>
            <person name="Henrissat B."/>
            <person name="Wilson D.B."/>
            <person name="McBride M.J."/>
        </authorList>
    </citation>
    <scope>NUCLEOTIDE SEQUENCE [LARGE SCALE GENOMIC DNA]</scope>
    <source>
        <strain evidence="3">ATCC 33406 / DSM 1761 / CIP 103989 / NBRC 15051 / NCIMB 9469 / D465</strain>
    </source>
</reference>
<dbReference type="KEGG" id="chu:CHU_3449"/>
<evidence type="ECO:0000256" key="1">
    <source>
        <dbReference type="SAM" id="SignalP"/>
    </source>
</evidence>
<keyword evidence="1" id="KW-0732">Signal</keyword>
<keyword evidence="3" id="KW-1185">Reference proteome</keyword>
<dbReference type="RefSeq" id="WP_011586790.1">
    <property type="nucleotide sequence ID" value="NC_008255.1"/>
</dbReference>
<feature type="chain" id="PRO_5026769721" description="Outer membrane protein" evidence="1">
    <location>
        <begin position="19"/>
        <end position="564"/>
    </location>
</feature>
<protein>
    <recommendedName>
        <fullName evidence="4">Outer membrane protein</fullName>
    </recommendedName>
</protein>
<evidence type="ECO:0000313" key="2">
    <source>
        <dbReference type="EMBL" id="ABG60683.1"/>
    </source>
</evidence>
<dbReference type="SUPFAM" id="SSF56935">
    <property type="entry name" value="Porins"/>
    <property type="match status" value="1"/>
</dbReference>
<sequence length="564" mass="62631">MKNILSVCFILLTVVLQAQQLESLGIKKGVKVNGGISFANNFYTASGISNRLNPYSYVLSGNLNINAFGVAVPLSFAYSNQNFSYRQPFNIIGASPSYKKFKAHIGYRNLTFSPYTLNGHNFLGGGFEYNGDKFGVVIMSGRLLKGVQYDSNNVNVLPAYKRMGAGIKLSYRNKGDEISLSNFYAKDIINSIDSVPPRLGLQAQENVVWGISFKKSVGKKFALTGDLARSEWTKDITAQQLPEQSNSPFAALFYIKGNQSTVTYNAMKFNGTYTFKLFSLGAGYERIDPEYRTLGAYYFNNDLENVTVNAATALLKDKIKLSGNIGLQHDDLNKTKSSSMKRTVGSVSLGMNPTKRLNINLSYSNFYSYVNIKPIDLQYLPNARYDTLNYTQVSQTISGSVGYKLLESDRVTKMIQLSSSQMSASSKQASANRKNSMLNATIAYNQAWKTSGISFGISMNGNQSRFEDNTNMYVGLGITGGAPIWKKKLRSNLGINMNQNYDNNTLVAYLFSVTNSYSYRLGKHQSFNASLRYTGRTKIADSATGRYNTNFNEFMGSLSYSYSF</sequence>
<gene>
    <name evidence="2" type="ordered locus">CHU_3449</name>
</gene>
<dbReference type="Proteomes" id="UP000001822">
    <property type="component" value="Chromosome"/>
</dbReference>
<evidence type="ECO:0008006" key="4">
    <source>
        <dbReference type="Google" id="ProtNLM"/>
    </source>
</evidence>
<proteinExistence type="predicted"/>
<evidence type="ECO:0000313" key="3">
    <source>
        <dbReference type="Proteomes" id="UP000001822"/>
    </source>
</evidence>